<dbReference type="InterPro" id="IPR035080">
    <property type="entry name" value="Lact_bio_phlase-like_N"/>
</dbReference>
<dbReference type="InterPro" id="IPR035363">
    <property type="entry name" value="LBP_M"/>
</dbReference>
<dbReference type="Pfam" id="PF17385">
    <property type="entry name" value="LBP_M"/>
    <property type="match status" value="1"/>
</dbReference>
<feature type="domain" description="Lacto-N-biose phosphorylase-like N-terminal TIM barrel" evidence="1">
    <location>
        <begin position="8"/>
        <end position="439"/>
    </location>
</feature>
<dbReference type="InterPro" id="IPR035356">
    <property type="entry name" value="LBP_C"/>
</dbReference>
<dbReference type="KEGG" id="sper:EW093_07055"/>
<dbReference type="NCBIfam" id="TIGR02336">
    <property type="entry name" value="1,3-beta-galactosyl-N-acetylhexosamine phosphorylase"/>
    <property type="match status" value="1"/>
</dbReference>
<dbReference type="OrthoDB" id="5834503at2"/>
<gene>
    <name evidence="4" type="primary">gnpA</name>
    <name evidence="4" type="ORF">EW093_07055</name>
</gene>
<name>A0A5C1QCQ9_9SPIO</name>
<dbReference type="GO" id="GO:0050500">
    <property type="term" value="F:1,3-beta-galactosyl-N-acetylhexosamine phosphorylase activity"/>
    <property type="evidence" value="ECO:0007669"/>
    <property type="project" value="UniProtKB-EC"/>
</dbReference>
<evidence type="ECO:0000259" key="3">
    <source>
        <dbReference type="Pfam" id="PF17386"/>
    </source>
</evidence>
<dbReference type="EC" id="2.4.1.211" evidence="4"/>
<dbReference type="RefSeq" id="WP_149567713.1">
    <property type="nucleotide sequence ID" value="NZ_CP035807.1"/>
</dbReference>
<evidence type="ECO:0000259" key="1">
    <source>
        <dbReference type="Pfam" id="PF09508"/>
    </source>
</evidence>
<dbReference type="GO" id="GO:0004645">
    <property type="term" value="F:1,4-alpha-oligoglucan phosphorylase activity"/>
    <property type="evidence" value="ECO:0007669"/>
    <property type="project" value="InterPro"/>
</dbReference>
<feature type="domain" description="Lacto-N-biose phosphorylase central" evidence="2">
    <location>
        <begin position="443"/>
        <end position="666"/>
    </location>
</feature>
<dbReference type="Gene3D" id="3.20.20.80">
    <property type="entry name" value="Glycosidases"/>
    <property type="match status" value="1"/>
</dbReference>
<dbReference type="InterPro" id="IPR012711">
    <property type="entry name" value="Lacto-N-biose_phosphorylase"/>
</dbReference>
<dbReference type="SUPFAM" id="SSF52317">
    <property type="entry name" value="Class I glutamine amidotransferase-like"/>
    <property type="match status" value="1"/>
</dbReference>
<dbReference type="Gene3D" id="2.60.40.10">
    <property type="entry name" value="Immunoglobulins"/>
    <property type="match status" value="1"/>
</dbReference>
<evidence type="ECO:0000313" key="5">
    <source>
        <dbReference type="Proteomes" id="UP000323824"/>
    </source>
</evidence>
<dbReference type="InterPro" id="IPR013783">
    <property type="entry name" value="Ig-like_fold"/>
</dbReference>
<reference evidence="4 5" key="1">
    <citation type="submission" date="2019-02" db="EMBL/GenBank/DDBJ databases">
        <authorList>
            <person name="Fomenkov A."/>
            <person name="Dubinina G."/>
            <person name="Grabovich M."/>
            <person name="Vincze T."/>
            <person name="Roberts R.J."/>
        </authorList>
    </citation>
    <scope>NUCLEOTIDE SEQUENCE [LARGE SCALE GENOMIC DNA]</scope>
    <source>
        <strain evidence="4 5">P</strain>
    </source>
</reference>
<dbReference type="Pfam" id="PF09508">
    <property type="entry name" value="Lact_bio_phlase"/>
    <property type="match status" value="1"/>
</dbReference>
<protein>
    <submittedName>
        <fullName evidence="4">1,3-beta-galactosyl-N-acetylhexosamine phosphorylase</fullName>
        <ecNumber evidence="4">2.4.1.211</ecNumber>
    </submittedName>
</protein>
<evidence type="ECO:0000313" key="4">
    <source>
        <dbReference type="EMBL" id="QEN04466.1"/>
    </source>
</evidence>
<keyword evidence="4" id="KW-0328">Glycosyltransferase</keyword>
<keyword evidence="4" id="KW-0808">Transferase</keyword>
<dbReference type="Gene3D" id="3.40.50.880">
    <property type="match status" value="1"/>
</dbReference>
<proteinExistence type="predicted"/>
<dbReference type="EMBL" id="CP035807">
    <property type="protein sequence ID" value="QEN04466.1"/>
    <property type="molecule type" value="Genomic_DNA"/>
</dbReference>
<dbReference type="AlphaFoldDB" id="A0A5C1QCQ9"/>
<dbReference type="InterPro" id="IPR029062">
    <property type="entry name" value="Class_I_gatase-like"/>
</dbReference>
<dbReference type="Pfam" id="PF17386">
    <property type="entry name" value="LBP_C"/>
    <property type="match status" value="1"/>
</dbReference>
<organism evidence="4 5">
    <name type="scientific">Thiospirochaeta perfilievii</name>
    <dbReference type="NCBI Taxonomy" id="252967"/>
    <lineage>
        <taxon>Bacteria</taxon>
        <taxon>Pseudomonadati</taxon>
        <taxon>Spirochaetota</taxon>
        <taxon>Spirochaetia</taxon>
        <taxon>Spirochaetales</taxon>
        <taxon>Spirochaetaceae</taxon>
        <taxon>Thiospirochaeta</taxon>
    </lineage>
</organism>
<dbReference type="Proteomes" id="UP000323824">
    <property type="component" value="Chromosome"/>
</dbReference>
<keyword evidence="5" id="KW-1185">Reference proteome</keyword>
<reference evidence="4 5" key="2">
    <citation type="submission" date="2019-09" db="EMBL/GenBank/DDBJ databases">
        <title>Complete Genome Sequence and Methylome Analysis of free living Spirochaetas.</title>
        <authorList>
            <person name="Leshcheva N."/>
            <person name="Mikheeva N."/>
        </authorList>
    </citation>
    <scope>NUCLEOTIDE SEQUENCE [LARGE SCALE GENOMIC DNA]</scope>
    <source>
        <strain evidence="4 5">P</strain>
    </source>
</reference>
<evidence type="ECO:0000259" key="2">
    <source>
        <dbReference type="Pfam" id="PF17385"/>
    </source>
</evidence>
<sequence length="727" mass="83354">MFNNDKKGYMTLPVESGHEELVLDLYKKWNADALRDSDGTTMSRELENLGSEVYSTICVVRAQQDFADAHPEYLHRKYLMSHPKTATEKKLTINLLDGYSKDKYEVDTNSDPKLWFEVRNRTNSSIVNIANWEIDTEKGVAIINNAIPYNEYTVSFLARQVWDSVSMYNHLTNGWTGRKIKSLDPYHKECREYLVSWFKKWIIEHPKTTVVRFTTFAFNFVIDSGENNQDIYRDWLGYGETVSPEALIDFEKKYGYKMTPEDFVDNGYYNATYKNPSKKYLDWMDFIRDFVVGFSSELVEIAHKAGKRAAMFQGDHWIGTEPFSKKYEQIGIDINIGAVEDGVALRRLSDSPGEMIREARFYPYFFPDVFKEGNNPEGGSMDNWVKIRRALLRSNIHRIGYGGYLSLANKFPNFIEHVSDLSSQFNLYLENTKGTKSKTVGRKVAILNSWGSLRSWLQNAVKDQRFHIPSRPDIMEFVGSNPMECLSGLPFDIEFISFDDILSNGINSDIGVIINMGDSMTSWTGHEQWGNPEVISTLREFVSNGGGFLGIGEPSSYLKDGRFFQLGDILGLEKETGLTMGRVAMPLKIDESHILYQSLTGLEDFGKDQDVYPIDEKISILKSNGQQINLCVNSYGTGRSSYISNLPFTLENSRFLENLILWLNKSDSKLTPYLSDNPYVDVAFYPETSMLALVNSTNKEQSVKIYTERDGYLKRTIKAYSWDWEKV</sequence>
<accession>A0A5C1QCQ9</accession>
<feature type="domain" description="Lacto-N-biose phosphorylase C-terminal" evidence="3">
    <location>
        <begin position="673"/>
        <end position="724"/>
    </location>
</feature>